<gene>
    <name evidence="2" type="ORF">J2X01_003572</name>
</gene>
<accession>A0ABU1UGG7</accession>
<dbReference type="RefSeq" id="WP_310060399.1">
    <property type="nucleotide sequence ID" value="NZ_JAVDVQ010000020.1"/>
</dbReference>
<organism evidence="2 3">
    <name type="scientific">Arthrobacter ginsengisoli</name>
    <dbReference type="NCBI Taxonomy" id="1356565"/>
    <lineage>
        <taxon>Bacteria</taxon>
        <taxon>Bacillati</taxon>
        <taxon>Actinomycetota</taxon>
        <taxon>Actinomycetes</taxon>
        <taxon>Micrococcales</taxon>
        <taxon>Micrococcaceae</taxon>
        <taxon>Arthrobacter</taxon>
    </lineage>
</organism>
<evidence type="ECO:0000313" key="2">
    <source>
        <dbReference type="EMBL" id="MDR7084264.1"/>
    </source>
</evidence>
<reference evidence="2 3" key="1">
    <citation type="submission" date="2023-07" db="EMBL/GenBank/DDBJ databases">
        <title>Sorghum-associated microbial communities from plants grown in Nebraska, USA.</title>
        <authorList>
            <person name="Schachtman D."/>
        </authorList>
    </citation>
    <scope>NUCLEOTIDE SEQUENCE [LARGE SCALE GENOMIC DNA]</scope>
    <source>
        <strain evidence="2 3">BE167</strain>
    </source>
</reference>
<sequence>MDTEQLPLGAPVLRWGIKRSFISYLSRLPDGSVSAEAGASIVSGSYFQFEPDGGGSADLAPAGVRKFKGQVRLSGHHGMMSLFVADPWLEFGADGAVLSVEDPQQPPGSGGRLELLRLAVPGALDVAGTEWTELPTQLAPAAVELFNGQYAAGEEMDPVFLGPAVPGG</sequence>
<evidence type="ECO:0000313" key="3">
    <source>
        <dbReference type="Proteomes" id="UP001252243"/>
    </source>
</evidence>
<protein>
    <recommendedName>
        <fullName evidence="1">Htaa domain-containing protein</fullName>
    </recommendedName>
</protein>
<comment type="caution">
    <text evidence="2">The sequence shown here is derived from an EMBL/GenBank/DDBJ whole genome shotgun (WGS) entry which is preliminary data.</text>
</comment>
<proteinExistence type="predicted"/>
<evidence type="ECO:0000259" key="1">
    <source>
        <dbReference type="Pfam" id="PF04213"/>
    </source>
</evidence>
<feature type="domain" description="Htaa" evidence="1">
    <location>
        <begin position="13"/>
        <end position="159"/>
    </location>
</feature>
<dbReference type="Proteomes" id="UP001252243">
    <property type="component" value="Unassembled WGS sequence"/>
</dbReference>
<keyword evidence="3" id="KW-1185">Reference proteome</keyword>
<dbReference type="EMBL" id="JAVDVQ010000020">
    <property type="protein sequence ID" value="MDR7084264.1"/>
    <property type="molecule type" value="Genomic_DNA"/>
</dbReference>
<dbReference type="Pfam" id="PF04213">
    <property type="entry name" value="HtaA"/>
    <property type="match status" value="1"/>
</dbReference>
<dbReference type="InterPro" id="IPR007331">
    <property type="entry name" value="Htaa"/>
</dbReference>
<name>A0ABU1UGG7_9MICC</name>